<feature type="binding site" description="in other chain" evidence="14">
    <location>
        <begin position="144"/>
        <end position="146"/>
    </location>
    <ligand>
        <name>substrate</name>
        <note>ligand shared between dimeric partners</note>
    </ligand>
</feature>
<feature type="binding site" description="in other chain" evidence="14">
    <location>
        <begin position="188"/>
        <end position="190"/>
    </location>
    <ligand>
        <name>substrate</name>
        <note>ligand shared between dimeric partners</note>
    </ligand>
</feature>
<dbReference type="Gene3D" id="3.40.50.460">
    <property type="entry name" value="Phosphofructokinase domain"/>
    <property type="match status" value="1"/>
</dbReference>
<dbReference type="PIRSF" id="PIRSF000532">
    <property type="entry name" value="ATP_PFK_prok"/>
    <property type="match status" value="1"/>
</dbReference>
<feature type="binding site" evidence="14">
    <location>
        <begin position="39"/>
        <end position="43"/>
    </location>
    <ligand>
        <name>ADP</name>
        <dbReference type="ChEBI" id="CHEBI:456216"/>
        <note>allosteric activator; ligand shared between dimeric partners</note>
    </ligand>
</feature>
<dbReference type="GO" id="GO:0046872">
    <property type="term" value="F:metal ion binding"/>
    <property type="evidence" value="ECO:0007669"/>
    <property type="project" value="UniProtKB-KW"/>
</dbReference>
<gene>
    <name evidence="14" type="primary">pfkA</name>
    <name evidence="16" type="ORF">CLV93_101279</name>
</gene>
<comment type="similarity">
    <text evidence="14">Belongs to the phosphofructokinase type A (PFKA) family. ATP-dependent PFK group I subfamily. Prokaryotic clade 'B1' sub-subfamily.</text>
</comment>
<proteinExistence type="inferred from homology"/>
<feature type="active site" description="Proton acceptor" evidence="14">
    <location>
        <position position="146"/>
    </location>
</feature>
<feature type="binding site" evidence="14">
    <location>
        <position position="121"/>
    </location>
    <ligand>
        <name>Mg(2+)</name>
        <dbReference type="ChEBI" id="CHEBI:18420"/>
        <note>catalytic</note>
    </ligand>
</feature>
<comment type="cofactor">
    <cofactor evidence="1 14">
        <name>Mg(2+)</name>
        <dbReference type="ChEBI" id="CHEBI:18420"/>
    </cofactor>
</comment>
<dbReference type="PANTHER" id="PTHR13697">
    <property type="entry name" value="PHOSPHOFRUCTOKINASE"/>
    <property type="match status" value="1"/>
</dbReference>
<dbReference type="GO" id="GO:0061621">
    <property type="term" value="P:canonical glycolysis"/>
    <property type="evidence" value="ECO:0007669"/>
    <property type="project" value="TreeGrafter"/>
</dbReference>
<dbReference type="GO" id="GO:0005945">
    <property type="term" value="C:6-phosphofructokinase complex"/>
    <property type="evidence" value="ECO:0007669"/>
    <property type="project" value="TreeGrafter"/>
</dbReference>
<dbReference type="AlphaFoldDB" id="A0A2P8CK52"/>
<dbReference type="PANTHER" id="PTHR13697:SF4">
    <property type="entry name" value="ATP-DEPENDENT 6-PHOSPHOFRUCTOKINASE"/>
    <property type="match status" value="1"/>
</dbReference>
<comment type="caution">
    <text evidence="16">The sequence shown here is derived from an EMBL/GenBank/DDBJ whole genome shotgun (WGS) entry which is preliminary data.</text>
</comment>
<evidence type="ECO:0000256" key="11">
    <source>
        <dbReference type="ARBA" id="ARBA00022842"/>
    </source>
</evidence>
<feature type="binding site" description="in other chain" evidence="14">
    <location>
        <position position="241"/>
    </location>
    <ligand>
        <name>substrate</name>
        <note>ligand shared between dimeric partners</note>
    </ligand>
</feature>
<keyword evidence="11 14" id="KW-0460">Magnesium</keyword>
<evidence type="ECO:0000256" key="12">
    <source>
        <dbReference type="ARBA" id="ARBA00023152"/>
    </source>
</evidence>
<dbReference type="GO" id="GO:0016208">
    <property type="term" value="F:AMP binding"/>
    <property type="evidence" value="ECO:0007669"/>
    <property type="project" value="TreeGrafter"/>
</dbReference>
<evidence type="ECO:0000256" key="8">
    <source>
        <dbReference type="ARBA" id="ARBA00022741"/>
    </source>
</evidence>
<comment type="function">
    <text evidence="14">Catalyzes the phosphorylation of D-fructose 6-phosphate to fructose 1,6-bisphosphate by ATP, the first committing step of glycolysis.</text>
</comment>
<dbReference type="Gene3D" id="3.40.50.450">
    <property type="match status" value="1"/>
</dbReference>
<keyword evidence="7 14" id="KW-0479">Metal-binding</keyword>
<dbReference type="FunFam" id="3.40.50.450:FF:000001">
    <property type="entry name" value="ATP-dependent 6-phosphofructokinase"/>
    <property type="match status" value="1"/>
</dbReference>
<dbReference type="InterPro" id="IPR012828">
    <property type="entry name" value="PFKA_ATP_prok"/>
</dbReference>
<dbReference type="NCBIfam" id="NF002872">
    <property type="entry name" value="PRK03202.1"/>
    <property type="match status" value="1"/>
</dbReference>
<dbReference type="InterPro" id="IPR035966">
    <property type="entry name" value="PKF_sf"/>
</dbReference>
<evidence type="ECO:0000256" key="6">
    <source>
        <dbReference type="ARBA" id="ARBA00022679"/>
    </source>
</evidence>
<keyword evidence="9 14" id="KW-0418">Kinase</keyword>
<dbReference type="GO" id="GO:0006002">
    <property type="term" value="P:fructose 6-phosphate metabolic process"/>
    <property type="evidence" value="ECO:0007669"/>
    <property type="project" value="UniProtKB-UniRule"/>
</dbReference>
<evidence type="ECO:0000256" key="1">
    <source>
        <dbReference type="ARBA" id="ARBA00001946"/>
    </source>
</evidence>
<dbReference type="InterPro" id="IPR015912">
    <property type="entry name" value="Phosphofructokinase_CS"/>
</dbReference>
<comment type="subcellular location">
    <subcellularLocation>
        <location evidence="2 14">Cytoplasm</location>
    </subcellularLocation>
</comment>
<evidence type="ECO:0000256" key="10">
    <source>
        <dbReference type="ARBA" id="ARBA00022840"/>
    </source>
</evidence>
<evidence type="ECO:0000256" key="4">
    <source>
        <dbReference type="ARBA" id="ARBA00022490"/>
    </source>
</evidence>
<keyword evidence="4 14" id="KW-0963">Cytoplasm</keyword>
<dbReference type="GO" id="GO:0070095">
    <property type="term" value="F:fructose-6-phosphate binding"/>
    <property type="evidence" value="ECO:0007669"/>
    <property type="project" value="TreeGrafter"/>
</dbReference>
<dbReference type="GO" id="GO:0030388">
    <property type="term" value="P:fructose 1,6-bisphosphate metabolic process"/>
    <property type="evidence" value="ECO:0007669"/>
    <property type="project" value="TreeGrafter"/>
</dbReference>
<keyword evidence="6 14" id="KW-0808">Transferase</keyword>
<comment type="activity regulation">
    <text evidence="14">Allosterically activated by ADP and other diphosphonucleosides, and allosterically inhibited by phosphoenolpyruvate.</text>
</comment>
<feature type="binding site" description="in other chain" evidence="14">
    <location>
        <position position="230"/>
    </location>
    <ligand>
        <name>ADP</name>
        <dbReference type="ChEBI" id="CHEBI:456216"/>
        <note>allosteric activator; ligand shared between dimeric partners</note>
    </ligand>
</feature>
<dbReference type="InterPro" id="IPR022953">
    <property type="entry name" value="ATP_PFK"/>
</dbReference>
<evidence type="ECO:0000256" key="7">
    <source>
        <dbReference type="ARBA" id="ARBA00022723"/>
    </source>
</evidence>
<dbReference type="GO" id="GO:0042802">
    <property type="term" value="F:identical protein binding"/>
    <property type="evidence" value="ECO:0007669"/>
    <property type="project" value="TreeGrafter"/>
</dbReference>
<reference evidence="16 17" key="1">
    <citation type="submission" date="2018-03" db="EMBL/GenBank/DDBJ databases">
        <title>Genomic Encyclopedia of Archaeal and Bacterial Type Strains, Phase II (KMG-II): from individual species to whole genera.</title>
        <authorList>
            <person name="Goeker M."/>
        </authorList>
    </citation>
    <scope>NUCLEOTIDE SEQUENCE [LARGE SCALE GENOMIC DNA]</scope>
    <source>
        <strain evidence="16 17">DSM 27267</strain>
    </source>
</reference>
<dbReference type="FunFam" id="3.40.50.460:FF:000006">
    <property type="entry name" value="ATP-dependent 6-phosphofructokinase"/>
    <property type="match status" value="1"/>
</dbReference>
<evidence type="ECO:0000256" key="13">
    <source>
        <dbReference type="ARBA" id="ARBA00048070"/>
    </source>
</evidence>
<name>A0A2P8CK52_9BACT</name>
<dbReference type="EC" id="2.7.1.11" evidence="14"/>
<dbReference type="InterPro" id="IPR012003">
    <property type="entry name" value="ATP_PFK_prok-type"/>
</dbReference>
<feature type="binding site" evidence="14">
    <location>
        <position position="181"/>
    </location>
    <ligand>
        <name>substrate</name>
        <note>ligand shared between dimeric partners</note>
    </ligand>
</feature>
<comment type="caution">
    <text evidence="14">Lacks conserved residue(s) required for the propagation of feature annotation.</text>
</comment>
<feature type="binding site" evidence="14">
    <location>
        <begin position="90"/>
        <end position="91"/>
    </location>
    <ligand>
        <name>ATP</name>
        <dbReference type="ChEBI" id="CHEBI:30616"/>
    </ligand>
</feature>
<feature type="binding site" evidence="14">
    <location>
        <begin position="120"/>
        <end position="123"/>
    </location>
    <ligand>
        <name>ATP</name>
        <dbReference type="ChEBI" id="CHEBI:30616"/>
    </ligand>
</feature>
<dbReference type="Proteomes" id="UP000240621">
    <property type="component" value="Unassembled WGS sequence"/>
</dbReference>
<keyword evidence="12 14" id="KW-0324">Glycolysis</keyword>
<evidence type="ECO:0000256" key="3">
    <source>
        <dbReference type="ARBA" id="ARBA00004679"/>
    </source>
</evidence>
<evidence type="ECO:0000256" key="9">
    <source>
        <dbReference type="ARBA" id="ARBA00022777"/>
    </source>
</evidence>
<dbReference type="NCBIfam" id="TIGR02482">
    <property type="entry name" value="PFKA_ATP"/>
    <property type="match status" value="1"/>
</dbReference>
<feature type="domain" description="Phosphofructokinase" evidence="15">
    <location>
        <begin position="21"/>
        <end position="297"/>
    </location>
</feature>
<dbReference type="HAMAP" id="MF_00339">
    <property type="entry name" value="Phosphofructokinase_I_B1"/>
    <property type="match status" value="1"/>
</dbReference>
<keyword evidence="5 14" id="KW-0021">Allosteric enzyme</keyword>
<feature type="binding site" evidence="14">
    <location>
        <position position="29"/>
    </location>
    <ligand>
        <name>ATP</name>
        <dbReference type="ChEBI" id="CHEBI:30616"/>
    </ligand>
</feature>
<evidence type="ECO:0000313" key="16">
    <source>
        <dbReference type="EMBL" id="PSK85325.1"/>
    </source>
</evidence>
<feature type="binding site" evidence="14">
    <location>
        <position position="265"/>
    </location>
    <ligand>
        <name>substrate</name>
        <note>ligand shared between dimeric partners</note>
    </ligand>
</feature>
<dbReference type="GO" id="GO:0003872">
    <property type="term" value="F:6-phosphofructokinase activity"/>
    <property type="evidence" value="ECO:0007669"/>
    <property type="project" value="UniProtKB-UniRule"/>
</dbReference>
<sequence>MKENVLNMPEPNVYSDCRIKKIAVLTSGGDAPGMNAAIRAVTRTAIYFGREVVGIYYGYKGMINKNFQTMKSGDVSNIIQSGGTILKSARSKEFMTKEGREKAYQNLKEENIDALVVIGGDGTFTGARIFAQEFNFPIVGVPGTIDNDLFGTDFTVGYDTALNTIVQAVDKIRDTATAHERLFFIEVMGRDAGFLALNGGIAAGSEAVLIPEFDTDMGTLETYIETGYRKNKKSSIVLVAEGDKAGGAFNIASKIEKEYPQYDVRVTVLGHVQRGGSPTASDRILAGRLGVAAVEALLDDQKSVMVGIEFDEIVHVPFNKAIKNEKAVNQHLLRVLRMLSI</sequence>
<dbReference type="SUPFAM" id="SSF53784">
    <property type="entry name" value="Phosphofructokinase"/>
    <property type="match status" value="1"/>
</dbReference>
<evidence type="ECO:0000313" key="17">
    <source>
        <dbReference type="Proteomes" id="UP000240621"/>
    </source>
</evidence>
<dbReference type="UniPathway" id="UPA00109">
    <property type="reaction ID" value="UER00182"/>
</dbReference>
<feature type="binding site" description="in other chain" evidence="14">
    <location>
        <position position="173"/>
    </location>
    <ligand>
        <name>ADP</name>
        <dbReference type="ChEBI" id="CHEBI:456216"/>
        <note>allosteric activator; ligand shared between dimeric partners</note>
    </ligand>
</feature>
<evidence type="ECO:0000259" key="15">
    <source>
        <dbReference type="Pfam" id="PF00365"/>
    </source>
</evidence>
<dbReference type="PROSITE" id="PS00433">
    <property type="entry name" value="PHOSPHOFRUCTOKINASE"/>
    <property type="match status" value="1"/>
</dbReference>
<dbReference type="RefSeq" id="WP_246187174.1">
    <property type="nucleotide sequence ID" value="NZ_BLAU01000001.1"/>
</dbReference>
<feature type="binding site" description="in other chain" evidence="14">
    <location>
        <begin position="204"/>
        <end position="206"/>
    </location>
    <ligand>
        <name>ADP</name>
        <dbReference type="ChEBI" id="CHEBI:456216"/>
        <note>allosteric activator; ligand shared between dimeric partners</note>
    </ligand>
</feature>
<feature type="binding site" description="in other chain" evidence="14">
    <location>
        <begin position="232"/>
        <end position="234"/>
    </location>
    <ligand>
        <name>ADP</name>
        <dbReference type="ChEBI" id="CHEBI:456216"/>
        <note>allosteric activator; ligand shared between dimeric partners</note>
    </ligand>
</feature>
<dbReference type="InterPro" id="IPR000023">
    <property type="entry name" value="Phosphofructokinase_dom"/>
</dbReference>
<comment type="subunit">
    <text evidence="14">Homotetramer.</text>
</comment>
<feature type="binding site" description="in other chain" evidence="14">
    <location>
        <begin position="271"/>
        <end position="274"/>
    </location>
    <ligand>
        <name>substrate</name>
        <note>ligand shared between dimeric partners</note>
    </ligand>
</feature>
<keyword evidence="10 14" id="KW-0067">ATP-binding</keyword>
<protein>
    <recommendedName>
        <fullName evidence="14">ATP-dependent 6-phosphofructokinase</fullName>
        <shortName evidence="14">ATP-PFK</shortName>
        <shortName evidence="14">Phosphofructokinase</shortName>
        <ecNumber evidence="14">2.7.1.11</ecNumber>
    </recommendedName>
    <alternativeName>
        <fullName evidence="14">Phosphohexokinase</fullName>
    </alternativeName>
</protein>
<dbReference type="PRINTS" id="PR00476">
    <property type="entry name" value="PHFRCTKINASE"/>
</dbReference>
<dbReference type="Pfam" id="PF00365">
    <property type="entry name" value="PFK"/>
    <property type="match status" value="1"/>
</dbReference>
<evidence type="ECO:0000256" key="2">
    <source>
        <dbReference type="ARBA" id="ARBA00004496"/>
    </source>
</evidence>
<dbReference type="EMBL" id="PYGC01000001">
    <property type="protein sequence ID" value="PSK85325.1"/>
    <property type="molecule type" value="Genomic_DNA"/>
</dbReference>
<evidence type="ECO:0000256" key="14">
    <source>
        <dbReference type="HAMAP-Rule" id="MF_00339"/>
    </source>
</evidence>
<comment type="pathway">
    <text evidence="3 14">Carbohydrate degradation; glycolysis; D-glyceraldehyde 3-phosphate and glycerone phosphate from D-glucose: step 3/4.</text>
</comment>
<comment type="catalytic activity">
    <reaction evidence="13 14">
        <text>beta-D-fructose 6-phosphate + ATP = beta-D-fructose 1,6-bisphosphate + ADP + H(+)</text>
        <dbReference type="Rhea" id="RHEA:16109"/>
        <dbReference type="ChEBI" id="CHEBI:15378"/>
        <dbReference type="ChEBI" id="CHEBI:30616"/>
        <dbReference type="ChEBI" id="CHEBI:32966"/>
        <dbReference type="ChEBI" id="CHEBI:57634"/>
        <dbReference type="ChEBI" id="CHEBI:456216"/>
        <dbReference type="EC" id="2.7.1.11"/>
    </reaction>
</comment>
<keyword evidence="8 14" id="KW-0547">Nucleotide-binding</keyword>
<organism evidence="16 17">
    <name type="scientific">Prolixibacter denitrificans</name>
    <dbReference type="NCBI Taxonomy" id="1541063"/>
    <lineage>
        <taxon>Bacteria</taxon>
        <taxon>Pseudomonadati</taxon>
        <taxon>Bacteroidota</taxon>
        <taxon>Bacteroidia</taxon>
        <taxon>Marinilabiliales</taxon>
        <taxon>Prolixibacteraceae</taxon>
        <taxon>Prolixibacter</taxon>
    </lineage>
</organism>
<dbReference type="GO" id="GO:0048029">
    <property type="term" value="F:monosaccharide binding"/>
    <property type="evidence" value="ECO:0007669"/>
    <property type="project" value="TreeGrafter"/>
</dbReference>
<evidence type="ECO:0000256" key="5">
    <source>
        <dbReference type="ARBA" id="ARBA00022533"/>
    </source>
</evidence>
<accession>A0A2P8CK52</accession>
<dbReference type="GO" id="GO:0005524">
    <property type="term" value="F:ATP binding"/>
    <property type="evidence" value="ECO:0007669"/>
    <property type="project" value="UniProtKB-UniRule"/>
</dbReference>